<dbReference type="Proteomes" id="UP000638648">
    <property type="component" value="Unassembled WGS sequence"/>
</dbReference>
<dbReference type="EMBL" id="JADBEM010000001">
    <property type="protein sequence ID" value="MBE1604350.1"/>
    <property type="molecule type" value="Genomic_DNA"/>
</dbReference>
<keyword evidence="2" id="KW-1185">Reference proteome</keyword>
<reference evidence="1" key="1">
    <citation type="submission" date="2020-10" db="EMBL/GenBank/DDBJ databases">
        <title>Sequencing the genomes of 1000 actinobacteria strains.</title>
        <authorList>
            <person name="Klenk H.-P."/>
        </authorList>
    </citation>
    <scope>NUCLEOTIDE SEQUENCE</scope>
    <source>
        <strain evidence="1">DSM 45354</strain>
    </source>
</reference>
<organism evidence="1 2">
    <name type="scientific">Actinopolymorpha pittospori</name>
    <dbReference type="NCBI Taxonomy" id="648752"/>
    <lineage>
        <taxon>Bacteria</taxon>
        <taxon>Bacillati</taxon>
        <taxon>Actinomycetota</taxon>
        <taxon>Actinomycetes</taxon>
        <taxon>Propionibacteriales</taxon>
        <taxon>Actinopolymorphaceae</taxon>
        <taxon>Actinopolymorpha</taxon>
    </lineage>
</organism>
<evidence type="ECO:0000313" key="1">
    <source>
        <dbReference type="EMBL" id="MBE1604350.1"/>
    </source>
</evidence>
<accession>A0A927R9U6</accession>
<protein>
    <submittedName>
        <fullName evidence="1">Uncharacterized protein</fullName>
    </submittedName>
</protein>
<comment type="caution">
    <text evidence="1">The sequence shown here is derived from an EMBL/GenBank/DDBJ whole genome shotgun (WGS) entry which is preliminary data.</text>
</comment>
<name>A0A927R9U6_9ACTN</name>
<dbReference type="AlphaFoldDB" id="A0A927R9U6"/>
<sequence length="60" mass="6647">MRKAAISRGWRCAWSHLSAERNVDNVELSEDELHALDVGVRCGVAAILDILEARFNGQPV</sequence>
<evidence type="ECO:0000313" key="2">
    <source>
        <dbReference type="Proteomes" id="UP000638648"/>
    </source>
</evidence>
<gene>
    <name evidence="1" type="ORF">HEB94_001198</name>
</gene>
<proteinExistence type="predicted"/>